<dbReference type="Proteomes" id="UP000191980">
    <property type="component" value="Unassembled WGS sequence"/>
</dbReference>
<sequence length="96" mass="11467">MTKADYIIADRGYHREDLRPPLNDKITIFVISEKNSIKGNENIDRYLYKYLHLFENVFVRPVHFRAIATRYDKLKRNFKGTVALACVFMVTYVKRH</sequence>
<accession>A0A1V8M783</accession>
<dbReference type="OrthoDB" id="5563770at2"/>
<gene>
    <name evidence="1" type="ORF">AU255_05795</name>
</gene>
<dbReference type="STRING" id="1420851.AU255_05795"/>
<reference evidence="1 2" key="1">
    <citation type="submission" date="2015-12" db="EMBL/GenBank/DDBJ databases">
        <authorList>
            <person name="Shamseldin A."/>
            <person name="Moawad H."/>
            <person name="Abd El-Rahim W.M."/>
            <person name="Sadowsky M.J."/>
        </authorList>
    </citation>
    <scope>NUCLEOTIDE SEQUENCE [LARGE SCALE GENOMIC DNA]</scope>
    <source>
        <strain evidence="1 2">WF1</strain>
    </source>
</reference>
<dbReference type="AlphaFoldDB" id="A0A1V8M783"/>
<comment type="caution">
    <text evidence="1">The sequence shown here is derived from an EMBL/GenBank/DDBJ whole genome shotgun (WGS) entry which is preliminary data.</text>
</comment>
<proteinExistence type="predicted"/>
<dbReference type="EMBL" id="LPUF01000001">
    <property type="protein sequence ID" value="OQK17392.1"/>
    <property type="molecule type" value="Genomic_DNA"/>
</dbReference>
<name>A0A1V8M783_9GAMM</name>
<evidence type="ECO:0000313" key="1">
    <source>
        <dbReference type="EMBL" id="OQK17392.1"/>
    </source>
</evidence>
<organism evidence="1 2">
    <name type="scientific">Methyloprofundus sedimenti</name>
    <dbReference type="NCBI Taxonomy" id="1420851"/>
    <lineage>
        <taxon>Bacteria</taxon>
        <taxon>Pseudomonadati</taxon>
        <taxon>Pseudomonadota</taxon>
        <taxon>Gammaproteobacteria</taxon>
        <taxon>Methylococcales</taxon>
        <taxon>Methylococcaceae</taxon>
        <taxon>Methyloprofundus</taxon>
    </lineage>
</organism>
<protein>
    <recommendedName>
        <fullName evidence="3">Transposase IS4-like domain-containing protein</fullName>
    </recommendedName>
</protein>
<evidence type="ECO:0008006" key="3">
    <source>
        <dbReference type="Google" id="ProtNLM"/>
    </source>
</evidence>
<keyword evidence="2" id="KW-1185">Reference proteome</keyword>
<evidence type="ECO:0000313" key="2">
    <source>
        <dbReference type="Proteomes" id="UP000191980"/>
    </source>
</evidence>